<dbReference type="EMBL" id="CP006720">
    <property type="protein sequence ID" value="AHI57836.1"/>
    <property type="molecule type" value="Genomic_DNA"/>
</dbReference>
<organism evidence="2 3">
    <name type="scientific">Spiroplasma mirum ATCC 29335</name>
    <dbReference type="NCBI Taxonomy" id="838561"/>
    <lineage>
        <taxon>Bacteria</taxon>
        <taxon>Bacillati</taxon>
        <taxon>Mycoplasmatota</taxon>
        <taxon>Mollicutes</taxon>
        <taxon>Entomoplasmatales</taxon>
        <taxon>Spiroplasmataceae</taxon>
        <taxon>Spiroplasma</taxon>
    </lineage>
</organism>
<name>W6ALF2_9MOLU</name>
<dbReference type="KEGG" id="smia:P344_02445"/>
<feature type="transmembrane region" description="Helical" evidence="1">
    <location>
        <begin position="42"/>
        <end position="59"/>
    </location>
</feature>
<dbReference type="PATRIC" id="fig|838561.3.peg.469"/>
<keyword evidence="3" id="KW-1185">Reference proteome</keyword>
<keyword evidence="1" id="KW-0812">Transmembrane</keyword>
<dbReference type="HOGENOM" id="CLU_2525867_0_0_14"/>
<accession>W6ALF2</accession>
<evidence type="ECO:0000313" key="2">
    <source>
        <dbReference type="EMBL" id="AHI57836.1"/>
    </source>
</evidence>
<proteinExistence type="predicted"/>
<dbReference type="STRING" id="838561.P344_02445"/>
<evidence type="ECO:0000256" key="1">
    <source>
        <dbReference type="SAM" id="Phobius"/>
    </source>
</evidence>
<protein>
    <submittedName>
        <fullName evidence="2">Uncharacterized protein</fullName>
    </submittedName>
</protein>
<sequence>MLFTANINWKNIGILVAISASFYATIFFIPASWITGLLNRRFWFWLSYLSIIIGIIVALSVLHQQVTFIICALLFGIAIASNSI</sequence>
<feature type="transmembrane region" description="Helical" evidence="1">
    <location>
        <begin position="66"/>
        <end position="83"/>
    </location>
</feature>
<reference evidence="2 3" key="1">
    <citation type="submission" date="2013-09" db="EMBL/GenBank/DDBJ databases">
        <title>Complete genome sequence of Spiroplasma mirum suckling mouse cataract agent.</title>
        <authorList>
            <person name="Landry C.A."/>
            <person name="Bastian F.O."/>
            <person name="Thune R.L."/>
        </authorList>
    </citation>
    <scope>NUCLEOTIDE SEQUENCE [LARGE SCALE GENOMIC DNA]</scope>
    <source>
        <strain evidence="2 3">SMCA</strain>
    </source>
</reference>
<keyword evidence="1" id="KW-0472">Membrane</keyword>
<evidence type="ECO:0000313" key="3">
    <source>
        <dbReference type="Proteomes" id="UP000019260"/>
    </source>
</evidence>
<feature type="transmembrane region" description="Helical" evidence="1">
    <location>
        <begin position="12"/>
        <end position="36"/>
    </location>
</feature>
<dbReference type="AlphaFoldDB" id="W6ALF2"/>
<dbReference type="Proteomes" id="UP000019260">
    <property type="component" value="Chromosome"/>
</dbReference>
<keyword evidence="1" id="KW-1133">Transmembrane helix</keyword>
<gene>
    <name evidence="2" type="ORF">P344_02445</name>
</gene>